<dbReference type="Proteomes" id="UP000031599">
    <property type="component" value="Unassembled WGS sequence"/>
</dbReference>
<sequence length="298" mass="33287">MGRGGGRQHDDDRWSRRHQPYDPDEPRGARGHQEWGREPRGGSDRWGQGQWSDDRYDRYGDRQSERESRWSRPRGDSGDRERGGNSEYGNYGGEYAGRGFGIRSHDQEREFRPGARFEERIQGMDYDGGDRSGSRSQGWRGASGMGGAGMQGGSDTGLGSGYRDLGGSFESPEQRRWDHTHSSRSFRGKGPKGYKRSDDTICDEVCQRLEEGEVDPSEVTVKVEDGNVTLTGTTETRWDKRTIEDIAFSVRGVKDVHNQIRVESGQSMQQSGGGSDKQASDRDETSNWRTSSAAGKSS</sequence>
<feature type="compositionally biased region" description="Gly residues" evidence="1">
    <location>
        <begin position="141"/>
        <end position="160"/>
    </location>
</feature>
<feature type="compositionally biased region" description="Gly residues" evidence="1">
    <location>
        <begin position="90"/>
        <end position="100"/>
    </location>
</feature>
<feature type="domain" description="BON" evidence="2">
    <location>
        <begin position="197"/>
        <end position="264"/>
    </location>
</feature>
<dbReference type="EMBL" id="JMCC02000085">
    <property type="protein sequence ID" value="KIG13904.1"/>
    <property type="molecule type" value="Genomic_DNA"/>
</dbReference>
<reference evidence="3 4" key="1">
    <citation type="submission" date="2014-12" db="EMBL/GenBank/DDBJ databases">
        <title>Genome assembly of Enhygromyxa salina DSM 15201.</title>
        <authorList>
            <person name="Sharma G."/>
            <person name="Subramanian S."/>
        </authorList>
    </citation>
    <scope>NUCLEOTIDE SEQUENCE [LARGE SCALE GENOMIC DNA]</scope>
    <source>
        <strain evidence="3 4">DSM 15201</strain>
    </source>
</reference>
<proteinExistence type="predicted"/>
<dbReference type="PANTHER" id="PTHR34606">
    <property type="entry name" value="BON DOMAIN-CONTAINING PROTEIN"/>
    <property type="match status" value="1"/>
</dbReference>
<dbReference type="Gene3D" id="3.30.1340.30">
    <property type="match status" value="1"/>
</dbReference>
<name>A0A0C1Z8E7_9BACT</name>
<feature type="compositionally biased region" description="Basic and acidic residues" evidence="1">
    <location>
        <begin position="103"/>
        <end position="133"/>
    </location>
</feature>
<feature type="compositionally biased region" description="Polar residues" evidence="1">
    <location>
        <begin position="287"/>
        <end position="298"/>
    </location>
</feature>
<comment type="caution">
    <text evidence="3">The sequence shown here is derived from an EMBL/GenBank/DDBJ whole genome shotgun (WGS) entry which is preliminary data.</text>
</comment>
<feature type="compositionally biased region" description="Basic and acidic residues" evidence="1">
    <location>
        <begin position="7"/>
        <end position="43"/>
    </location>
</feature>
<feature type="compositionally biased region" description="Basic and acidic residues" evidence="1">
    <location>
        <begin position="52"/>
        <end position="84"/>
    </location>
</feature>
<feature type="region of interest" description="Disordered" evidence="1">
    <location>
        <begin position="1"/>
        <end position="198"/>
    </location>
</feature>
<evidence type="ECO:0000259" key="2">
    <source>
        <dbReference type="PROSITE" id="PS50914"/>
    </source>
</evidence>
<evidence type="ECO:0000256" key="1">
    <source>
        <dbReference type="SAM" id="MobiDB-lite"/>
    </source>
</evidence>
<evidence type="ECO:0000313" key="3">
    <source>
        <dbReference type="EMBL" id="KIG13904.1"/>
    </source>
</evidence>
<evidence type="ECO:0000313" key="4">
    <source>
        <dbReference type="Proteomes" id="UP000031599"/>
    </source>
</evidence>
<dbReference type="InterPro" id="IPR007055">
    <property type="entry name" value="BON_dom"/>
</dbReference>
<dbReference type="InterPro" id="IPR051686">
    <property type="entry name" value="Lipoprotein_DolP"/>
</dbReference>
<feature type="compositionally biased region" description="Basic and acidic residues" evidence="1">
    <location>
        <begin position="172"/>
        <end position="181"/>
    </location>
</feature>
<gene>
    <name evidence="3" type="ORF">DB30_07457</name>
</gene>
<dbReference type="AlphaFoldDB" id="A0A0C1Z8E7"/>
<organism evidence="3 4">
    <name type="scientific">Enhygromyxa salina</name>
    <dbReference type="NCBI Taxonomy" id="215803"/>
    <lineage>
        <taxon>Bacteria</taxon>
        <taxon>Pseudomonadati</taxon>
        <taxon>Myxococcota</taxon>
        <taxon>Polyangia</taxon>
        <taxon>Nannocystales</taxon>
        <taxon>Nannocystaceae</taxon>
        <taxon>Enhygromyxa</taxon>
    </lineage>
</organism>
<feature type="compositionally biased region" description="Basic residues" evidence="1">
    <location>
        <begin position="182"/>
        <end position="194"/>
    </location>
</feature>
<dbReference type="PANTHER" id="PTHR34606:SF15">
    <property type="entry name" value="BON DOMAIN-CONTAINING PROTEIN"/>
    <property type="match status" value="1"/>
</dbReference>
<feature type="region of interest" description="Disordered" evidence="1">
    <location>
        <begin position="263"/>
        <end position="298"/>
    </location>
</feature>
<dbReference type="Pfam" id="PF04972">
    <property type="entry name" value="BON"/>
    <property type="match status" value="1"/>
</dbReference>
<protein>
    <recommendedName>
        <fullName evidence="2">BON domain-containing protein</fullName>
    </recommendedName>
</protein>
<accession>A0A0C1Z8E7</accession>
<dbReference type="PROSITE" id="PS50914">
    <property type="entry name" value="BON"/>
    <property type="match status" value="1"/>
</dbReference>